<protein>
    <recommendedName>
        <fullName evidence="10">Palmitoyltransferase</fullName>
        <ecNumber evidence="10">2.3.1.225</ecNumber>
    </recommendedName>
</protein>
<evidence type="ECO:0000256" key="4">
    <source>
        <dbReference type="ARBA" id="ARBA00022989"/>
    </source>
</evidence>
<keyword evidence="8 10" id="KW-0012">Acyltransferase</keyword>
<keyword evidence="13" id="KW-1185">Reference proteome</keyword>
<dbReference type="Pfam" id="PF01529">
    <property type="entry name" value="DHHC"/>
    <property type="match status" value="1"/>
</dbReference>
<dbReference type="GO" id="GO:0019706">
    <property type="term" value="F:protein-cysteine S-palmitoyltransferase activity"/>
    <property type="evidence" value="ECO:0007669"/>
    <property type="project" value="UniProtKB-EC"/>
</dbReference>
<feature type="transmembrane region" description="Helical" evidence="10">
    <location>
        <begin position="47"/>
        <end position="68"/>
    </location>
</feature>
<dbReference type="EMBL" id="CAUJNA010003714">
    <property type="protein sequence ID" value="CAJ1408323.1"/>
    <property type="molecule type" value="Genomic_DNA"/>
</dbReference>
<evidence type="ECO:0000256" key="6">
    <source>
        <dbReference type="ARBA" id="ARBA00023139"/>
    </source>
</evidence>
<organism evidence="12 13">
    <name type="scientific">Effrenium voratum</name>
    <dbReference type="NCBI Taxonomy" id="2562239"/>
    <lineage>
        <taxon>Eukaryota</taxon>
        <taxon>Sar</taxon>
        <taxon>Alveolata</taxon>
        <taxon>Dinophyceae</taxon>
        <taxon>Suessiales</taxon>
        <taxon>Symbiodiniaceae</taxon>
        <taxon>Effrenium</taxon>
    </lineage>
</organism>
<keyword evidence="7" id="KW-0449">Lipoprotein</keyword>
<dbReference type="AlphaFoldDB" id="A0AA36NLY5"/>
<comment type="subcellular location">
    <subcellularLocation>
        <location evidence="1">Endomembrane system</location>
        <topology evidence="1">Multi-pass membrane protein</topology>
    </subcellularLocation>
</comment>
<dbReference type="PROSITE" id="PS50216">
    <property type="entry name" value="DHHC"/>
    <property type="match status" value="1"/>
</dbReference>
<keyword evidence="3 10" id="KW-0812">Transmembrane</keyword>
<evidence type="ECO:0000256" key="8">
    <source>
        <dbReference type="ARBA" id="ARBA00023315"/>
    </source>
</evidence>
<evidence type="ECO:0000256" key="3">
    <source>
        <dbReference type="ARBA" id="ARBA00022692"/>
    </source>
</evidence>
<dbReference type="GO" id="GO:0005794">
    <property type="term" value="C:Golgi apparatus"/>
    <property type="evidence" value="ECO:0007669"/>
    <property type="project" value="TreeGrafter"/>
</dbReference>
<keyword evidence="6" id="KW-0564">Palmitate</keyword>
<name>A0AA36NLY5_9DINO</name>
<comment type="domain">
    <text evidence="10">The DHHC domain is required for palmitoyltransferase activity.</text>
</comment>
<gene>
    <name evidence="12" type="ORF">EVOR1521_LOCUS29763</name>
</gene>
<evidence type="ECO:0000256" key="2">
    <source>
        <dbReference type="ARBA" id="ARBA00022679"/>
    </source>
</evidence>
<feature type="transmembrane region" description="Helical" evidence="10">
    <location>
        <begin position="74"/>
        <end position="95"/>
    </location>
</feature>
<dbReference type="PANTHER" id="PTHR22883">
    <property type="entry name" value="ZINC FINGER DHHC DOMAIN CONTAINING PROTEIN"/>
    <property type="match status" value="1"/>
</dbReference>
<evidence type="ECO:0000313" key="13">
    <source>
        <dbReference type="Proteomes" id="UP001178507"/>
    </source>
</evidence>
<dbReference type="InterPro" id="IPR039859">
    <property type="entry name" value="PFA4/ZDH16/20/ERF2-like"/>
</dbReference>
<evidence type="ECO:0000256" key="7">
    <source>
        <dbReference type="ARBA" id="ARBA00023288"/>
    </source>
</evidence>
<keyword evidence="4 10" id="KW-1133">Transmembrane helix</keyword>
<feature type="domain" description="Palmitoyltransferase DHHC" evidence="11">
    <location>
        <begin position="151"/>
        <end position="275"/>
    </location>
</feature>
<accession>A0AA36NLY5</accession>
<feature type="transmembrane region" description="Helical" evidence="10">
    <location>
        <begin position="196"/>
        <end position="219"/>
    </location>
</feature>
<keyword evidence="5 10" id="KW-0472">Membrane</keyword>
<proteinExistence type="inferred from homology"/>
<sequence>MHASKRKQGPDRLWTRKTPSALQVWPSKTFFCCWGRCVTAYPSGPTFCAWTFILVPCGFYCMFIERLWNEWYPLVPVAACCIFLLTTMLLCLTCCSDPGAIPRRKVIISAGLAEELSELLGYSVLGRGEPTGQAEVDGTAMVPDELRKRGFKWCRTCQIVRPPRCSHCPDCDQCVLRYDHHCPFVNNCIGQRNYHFFVGFVTSVVCLALAVLPGLLWCILTPSTTTEDASPMNDALKVVIIVVASLAGIVLIALLVFLGYHAFLIASGMTTKEHLGKSRAQIAEEPTLFAARGPRLYDPRQFILV</sequence>
<evidence type="ECO:0000256" key="9">
    <source>
        <dbReference type="ARBA" id="ARBA00048048"/>
    </source>
</evidence>
<comment type="catalytic activity">
    <reaction evidence="9 10">
        <text>L-cysteinyl-[protein] + hexadecanoyl-CoA = S-hexadecanoyl-L-cysteinyl-[protein] + CoA</text>
        <dbReference type="Rhea" id="RHEA:36683"/>
        <dbReference type="Rhea" id="RHEA-COMP:10131"/>
        <dbReference type="Rhea" id="RHEA-COMP:11032"/>
        <dbReference type="ChEBI" id="CHEBI:29950"/>
        <dbReference type="ChEBI" id="CHEBI:57287"/>
        <dbReference type="ChEBI" id="CHEBI:57379"/>
        <dbReference type="ChEBI" id="CHEBI:74151"/>
        <dbReference type="EC" id="2.3.1.225"/>
    </reaction>
</comment>
<dbReference type="InterPro" id="IPR001594">
    <property type="entry name" value="Palmitoyltrfase_DHHC"/>
</dbReference>
<reference evidence="12" key="1">
    <citation type="submission" date="2023-08" db="EMBL/GenBank/DDBJ databases">
        <authorList>
            <person name="Chen Y."/>
            <person name="Shah S."/>
            <person name="Dougan E. K."/>
            <person name="Thang M."/>
            <person name="Chan C."/>
        </authorList>
    </citation>
    <scope>NUCLEOTIDE SEQUENCE</scope>
</reference>
<evidence type="ECO:0000259" key="11">
    <source>
        <dbReference type="Pfam" id="PF01529"/>
    </source>
</evidence>
<evidence type="ECO:0000256" key="10">
    <source>
        <dbReference type="RuleBase" id="RU079119"/>
    </source>
</evidence>
<dbReference type="EC" id="2.3.1.225" evidence="10"/>
<comment type="caution">
    <text evidence="12">The sequence shown here is derived from an EMBL/GenBank/DDBJ whole genome shotgun (WGS) entry which is preliminary data.</text>
</comment>
<feature type="transmembrane region" description="Helical" evidence="10">
    <location>
        <begin position="239"/>
        <end position="263"/>
    </location>
</feature>
<comment type="similarity">
    <text evidence="10">Belongs to the DHHC palmitoyltransferase family.</text>
</comment>
<evidence type="ECO:0000256" key="5">
    <source>
        <dbReference type="ARBA" id="ARBA00023136"/>
    </source>
</evidence>
<dbReference type="PANTHER" id="PTHR22883:SF43">
    <property type="entry name" value="PALMITOYLTRANSFERASE APP"/>
    <property type="match status" value="1"/>
</dbReference>
<dbReference type="Proteomes" id="UP001178507">
    <property type="component" value="Unassembled WGS sequence"/>
</dbReference>
<dbReference type="GO" id="GO:0005783">
    <property type="term" value="C:endoplasmic reticulum"/>
    <property type="evidence" value="ECO:0007669"/>
    <property type="project" value="TreeGrafter"/>
</dbReference>
<evidence type="ECO:0000256" key="1">
    <source>
        <dbReference type="ARBA" id="ARBA00004127"/>
    </source>
</evidence>
<evidence type="ECO:0000313" key="12">
    <source>
        <dbReference type="EMBL" id="CAJ1408323.1"/>
    </source>
</evidence>
<dbReference type="GO" id="GO:0006612">
    <property type="term" value="P:protein targeting to membrane"/>
    <property type="evidence" value="ECO:0007669"/>
    <property type="project" value="TreeGrafter"/>
</dbReference>
<keyword evidence="2 10" id="KW-0808">Transferase</keyword>